<protein>
    <recommendedName>
        <fullName evidence="2">UPF0301 protein AKN88_07025</fullName>
    </recommendedName>
</protein>
<dbReference type="EMBL" id="CP012365">
    <property type="protein sequence ID" value="AKX59706.1"/>
    <property type="molecule type" value="Genomic_DNA"/>
</dbReference>
<organism evidence="3 5">
    <name type="scientific">Thiopseudomonas alkaliphila</name>
    <dbReference type="NCBI Taxonomy" id="1697053"/>
    <lineage>
        <taxon>Bacteria</taxon>
        <taxon>Pseudomonadati</taxon>
        <taxon>Pseudomonadota</taxon>
        <taxon>Gammaproteobacteria</taxon>
        <taxon>Pseudomonadales</taxon>
        <taxon>Pseudomonadaceae</taxon>
        <taxon>Thiopseudomonas</taxon>
    </lineage>
</organism>
<dbReference type="OrthoDB" id="9807486at2"/>
<dbReference type="HAMAP" id="MF_00758">
    <property type="entry name" value="UPF0301"/>
    <property type="match status" value="1"/>
</dbReference>
<accession>A0A0K1XEE4</accession>
<dbReference type="Proteomes" id="UP000063953">
    <property type="component" value="Chromosome"/>
</dbReference>
<dbReference type="InterPro" id="IPR003774">
    <property type="entry name" value="AlgH-like"/>
</dbReference>
<dbReference type="Gene3D" id="3.40.1740.10">
    <property type="entry name" value="VC0467-like"/>
    <property type="match status" value="1"/>
</dbReference>
<sequence length="189" mass="20532">MKKDNFVSLRHHFLIAMPNLQDSYFSQSVVYLVEHSPKGAMGLIINQPSGLNLSDILQQLRPENTAPTGFMHSVHNGGPVDTGRGFVLHSAEQSYRESIELNGLRLSTSQDVLFAIADQQDAPAKSLIALGFAGWDAGQLEQELAANSWLTVPATERIIFDTPATEKRAQAAALLGINLNQLSTQVGHA</sequence>
<dbReference type="Proteomes" id="UP001173465">
    <property type="component" value="Unassembled WGS sequence"/>
</dbReference>
<dbReference type="PATRIC" id="fig|1698445.3.peg.1111"/>
<dbReference type="SUPFAM" id="SSF143456">
    <property type="entry name" value="VC0467-like"/>
    <property type="match status" value="1"/>
</dbReference>
<dbReference type="AlphaFoldDB" id="A0A0K1XEE4"/>
<evidence type="ECO:0000313" key="3">
    <source>
        <dbReference type="EMBL" id="AKX59706.1"/>
    </source>
</evidence>
<dbReference type="PANTHER" id="PTHR30327">
    <property type="entry name" value="UNCHARACTERIZED PROTEIN YQGE"/>
    <property type="match status" value="1"/>
</dbReference>
<evidence type="ECO:0000313" key="4">
    <source>
        <dbReference type="EMBL" id="MDM1696801.1"/>
    </source>
</evidence>
<comment type="similarity">
    <text evidence="1 2">Belongs to the UPF0301 (AlgH) family.</text>
</comment>
<dbReference type="EMBL" id="JACANB010000005">
    <property type="protein sequence ID" value="MDM1696801.1"/>
    <property type="molecule type" value="Genomic_DNA"/>
</dbReference>
<evidence type="ECO:0000313" key="5">
    <source>
        <dbReference type="Proteomes" id="UP000063953"/>
    </source>
</evidence>
<dbReference type="Pfam" id="PF02622">
    <property type="entry name" value="DUF179"/>
    <property type="match status" value="1"/>
</dbReference>
<dbReference type="NCBIfam" id="NF001266">
    <property type="entry name" value="PRK00228.1-1"/>
    <property type="match status" value="1"/>
</dbReference>
<dbReference type="GO" id="GO:0005829">
    <property type="term" value="C:cytosol"/>
    <property type="evidence" value="ECO:0007669"/>
    <property type="project" value="TreeGrafter"/>
</dbReference>
<evidence type="ECO:0000256" key="1">
    <source>
        <dbReference type="ARBA" id="ARBA00009600"/>
    </source>
</evidence>
<reference evidence="4" key="2">
    <citation type="submission" date="2020-06" db="EMBL/GenBank/DDBJ databases">
        <authorList>
            <person name="Dong N."/>
        </authorList>
    </citation>
    <scope>NUCLEOTIDE SEQUENCE</scope>
    <source>
        <strain evidence="4">DF46-2-2</strain>
    </source>
</reference>
<evidence type="ECO:0000256" key="2">
    <source>
        <dbReference type="HAMAP-Rule" id="MF_00758"/>
    </source>
</evidence>
<reference evidence="4" key="3">
    <citation type="journal article" date="2022" name="Sci. Total Environ.">
        <title>Prevalence, transmission, and molecular epidemiology of tet(X)-positive bacteria among humans, animals, and environmental niches in China: An epidemiological, and genomic-based study.</title>
        <authorList>
            <person name="Dong N."/>
            <person name="Zeng Y."/>
            <person name="Cai C."/>
            <person name="Sun C."/>
            <person name="Lu J."/>
            <person name="Liu C."/>
            <person name="Zhou H."/>
            <person name="Sun Q."/>
            <person name="Shu L."/>
            <person name="Wang H."/>
            <person name="Wang Y."/>
            <person name="Wang S."/>
            <person name="Wu C."/>
            <person name="Chan E.W."/>
            <person name="Chen G."/>
            <person name="Shen Z."/>
            <person name="Chen S."/>
            <person name="Zhang R."/>
        </authorList>
    </citation>
    <scope>NUCLEOTIDE SEQUENCE</scope>
    <source>
        <strain evidence="4">DF46-2-2</strain>
    </source>
</reference>
<name>A0A0K1XEE4_9GAMM</name>
<dbReference type="PANTHER" id="PTHR30327:SF1">
    <property type="entry name" value="UPF0301 PROTEIN YQGE"/>
    <property type="match status" value="1"/>
</dbReference>
<dbReference type="STRING" id="1697053.AKN87_09420"/>
<keyword evidence="5" id="KW-1185">Reference proteome</keyword>
<dbReference type="RefSeq" id="WP_053100878.1">
    <property type="nucleotide sequence ID" value="NZ_CP012362.1"/>
</dbReference>
<reference evidence="3 5" key="1">
    <citation type="journal article" date="2015" name="Genome Announc.">
        <title>Genome Sequences of Oblitimonas alkaliphila gen. nov. sp. nov. (Proposed), a Novel Bacterium of the Pseudomonadaceae Family.</title>
        <authorList>
            <person name="Lauer A.C."/>
            <person name="Nicholson A.C."/>
            <person name="Humrighouse B.W."/>
            <person name="Emery B."/>
            <person name="Drobish A."/>
            <person name="Juieng P."/>
            <person name="Loparev V."/>
            <person name="McQuiston J.R."/>
        </authorList>
    </citation>
    <scope>NUCLEOTIDE SEQUENCE [LARGE SCALE GENOMIC DNA]</scope>
    <source>
        <strain evidence="3 5">E5571</strain>
    </source>
</reference>
<proteinExistence type="inferred from homology"/>
<gene>
    <name evidence="3" type="ORF">AKN88_07025</name>
    <name evidence="4" type="ORF">HX099_09040</name>
</gene>